<dbReference type="PROSITE" id="PS50305">
    <property type="entry name" value="SIRTUIN"/>
    <property type="match status" value="1"/>
</dbReference>
<name>A0A9N9PY14_9HELO</name>
<dbReference type="GO" id="GO:0046872">
    <property type="term" value="F:metal ion binding"/>
    <property type="evidence" value="ECO:0007669"/>
    <property type="project" value="UniProtKB-KW"/>
</dbReference>
<dbReference type="PANTHER" id="PTHR47651:SF17">
    <property type="entry name" value="DEACETYLASE SIRTUIN-TYPE DOMAIN-CONTAINING PROTEIN"/>
    <property type="match status" value="1"/>
</dbReference>
<dbReference type="InterPro" id="IPR003000">
    <property type="entry name" value="Sirtuin"/>
</dbReference>
<organism evidence="7 8">
    <name type="scientific">Hymenoscyphus albidus</name>
    <dbReference type="NCBI Taxonomy" id="595503"/>
    <lineage>
        <taxon>Eukaryota</taxon>
        <taxon>Fungi</taxon>
        <taxon>Dikarya</taxon>
        <taxon>Ascomycota</taxon>
        <taxon>Pezizomycotina</taxon>
        <taxon>Leotiomycetes</taxon>
        <taxon>Helotiales</taxon>
        <taxon>Helotiaceae</taxon>
        <taxon>Hymenoscyphus</taxon>
    </lineage>
</organism>
<evidence type="ECO:0000259" key="6">
    <source>
        <dbReference type="PROSITE" id="PS50305"/>
    </source>
</evidence>
<evidence type="ECO:0000313" key="8">
    <source>
        <dbReference type="Proteomes" id="UP000701801"/>
    </source>
</evidence>
<accession>A0A9N9PY14</accession>
<feature type="compositionally biased region" description="Basic and acidic residues" evidence="5">
    <location>
        <begin position="57"/>
        <end position="67"/>
    </location>
</feature>
<evidence type="ECO:0000256" key="2">
    <source>
        <dbReference type="ARBA" id="ARBA00022679"/>
    </source>
</evidence>
<dbReference type="InterPro" id="IPR029035">
    <property type="entry name" value="DHS-like_NAD/FAD-binding_dom"/>
</dbReference>
<feature type="region of interest" description="Disordered" evidence="5">
    <location>
        <begin position="1"/>
        <end position="80"/>
    </location>
</feature>
<reference evidence="7" key="1">
    <citation type="submission" date="2021-07" db="EMBL/GenBank/DDBJ databases">
        <authorList>
            <person name="Durling M."/>
        </authorList>
    </citation>
    <scope>NUCLEOTIDE SEQUENCE</scope>
</reference>
<feature type="compositionally biased region" description="Polar residues" evidence="5">
    <location>
        <begin position="526"/>
        <end position="537"/>
    </location>
</feature>
<protein>
    <recommendedName>
        <fullName evidence="6">Deacetylase sirtuin-type domain-containing protein</fullName>
    </recommendedName>
</protein>
<feature type="compositionally biased region" description="Pro residues" evidence="5">
    <location>
        <begin position="35"/>
        <end position="45"/>
    </location>
</feature>
<dbReference type="GO" id="GO:0016740">
    <property type="term" value="F:transferase activity"/>
    <property type="evidence" value="ECO:0007669"/>
    <property type="project" value="UniProtKB-KW"/>
</dbReference>
<dbReference type="PANTHER" id="PTHR47651">
    <property type="entry name" value="NAD-DEPENDENT HISTONE DEACETYLASE HST4"/>
    <property type="match status" value="1"/>
</dbReference>
<feature type="compositionally biased region" description="Polar residues" evidence="5">
    <location>
        <begin position="556"/>
        <end position="573"/>
    </location>
</feature>
<comment type="similarity">
    <text evidence="1">Belongs to the sirtuin family. Class I subfamily.</text>
</comment>
<feature type="compositionally biased region" description="Polar residues" evidence="5">
    <location>
        <begin position="441"/>
        <end position="451"/>
    </location>
</feature>
<sequence>MEGATGEMSTFSSPLSSVRSSELSSPLSSMASRSPTPPVDYPSPPLSNEDSVMSPARDSDNAPEREGPPPAKRRKIATLPKDEKTQYLDLIDLGDSDDDSHHKSQDAKLEKLMQVLRTKRKIVVIAGAGISVSAGIPDFRSSTGLFTTLRSQHKLKSSGKHLFDASVYRDDSSTSSFHDMVRELSHLTKNASPTPFHHLLATLAEEGRLMRLYTQNVDGIDTALEPLATNVPLNSKGPWPKTVQLHGGLEKMVCTKCGKLSDFDGALFEGPETPSCKECEETDAIRMAGGLRSHGIGRLRPRMVLYNEFNPDEEAIGAVSHADIKTRPDAVLVVGTSLKVPGIRRLARELCNTTRDRRGGFTAWINVDPEPMGNDMKDCWDMVVRARCDDVAQYVGLPHWNDKNCGDYKIPEGGMVHAGGVSVVLESKPATIVKNRGILTPSDSPRHQSPTPYKDMPKLKQPQLSFAAASVTPANPVKLTKAGKPKEKPGPKPGLKASKSVSKPARKPKTGAVRKALPGTKPRKNALTSAFTATKTELSIGKLPKSEFGAPPSTPMQPVSPSDPRTNSDTFARSSQVAVEISVTYDRHETVSPKGRLPNGMANLLS</sequence>
<evidence type="ECO:0000256" key="5">
    <source>
        <dbReference type="SAM" id="MobiDB-lite"/>
    </source>
</evidence>
<keyword evidence="2" id="KW-0808">Transferase</keyword>
<feature type="region of interest" description="Disordered" evidence="5">
    <location>
        <begin position="435"/>
        <end position="573"/>
    </location>
</feature>
<dbReference type="SUPFAM" id="SSF52467">
    <property type="entry name" value="DHS-like NAD/FAD-binding domain"/>
    <property type="match status" value="1"/>
</dbReference>
<evidence type="ECO:0000256" key="4">
    <source>
        <dbReference type="PROSITE-ProRule" id="PRU00236"/>
    </source>
</evidence>
<evidence type="ECO:0000256" key="3">
    <source>
        <dbReference type="ARBA" id="ARBA00023027"/>
    </source>
</evidence>
<feature type="binding site" evidence="4">
    <location>
        <position position="254"/>
    </location>
    <ligand>
        <name>Zn(2+)</name>
        <dbReference type="ChEBI" id="CHEBI:29105"/>
    </ligand>
</feature>
<gene>
    <name evidence="7" type="ORF">HYALB_00001717</name>
</gene>
<dbReference type="GO" id="GO:0070403">
    <property type="term" value="F:NAD+ binding"/>
    <property type="evidence" value="ECO:0007669"/>
    <property type="project" value="InterPro"/>
</dbReference>
<keyword evidence="4" id="KW-0862">Zinc</keyword>
<comment type="caution">
    <text evidence="7">The sequence shown here is derived from an EMBL/GenBank/DDBJ whole genome shotgun (WGS) entry which is preliminary data.</text>
</comment>
<feature type="region of interest" description="Disordered" evidence="5">
    <location>
        <begin position="587"/>
        <end position="606"/>
    </location>
</feature>
<feature type="binding site" evidence="4">
    <location>
        <position position="257"/>
    </location>
    <ligand>
        <name>Zn(2+)</name>
        <dbReference type="ChEBI" id="CHEBI:29105"/>
    </ligand>
</feature>
<feature type="domain" description="Deacetylase sirtuin-type" evidence="6">
    <location>
        <begin position="102"/>
        <end position="408"/>
    </location>
</feature>
<dbReference type="Gene3D" id="3.30.1600.10">
    <property type="entry name" value="SIR2/SIRT2 'Small Domain"/>
    <property type="match status" value="1"/>
</dbReference>
<feature type="binding site" evidence="4">
    <location>
        <position position="276"/>
    </location>
    <ligand>
        <name>Zn(2+)</name>
        <dbReference type="ChEBI" id="CHEBI:29105"/>
    </ligand>
</feature>
<dbReference type="Pfam" id="PF02146">
    <property type="entry name" value="SIR2"/>
    <property type="match status" value="1"/>
</dbReference>
<proteinExistence type="inferred from homology"/>
<evidence type="ECO:0000256" key="1">
    <source>
        <dbReference type="ARBA" id="ARBA00006924"/>
    </source>
</evidence>
<keyword evidence="3" id="KW-0520">NAD</keyword>
<dbReference type="EMBL" id="CAJVRM010000041">
    <property type="protein sequence ID" value="CAG8972315.1"/>
    <property type="molecule type" value="Genomic_DNA"/>
</dbReference>
<dbReference type="InterPro" id="IPR026590">
    <property type="entry name" value="Ssirtuin_cat_dom"/>
</dbReference>
<dbReference type="Gene3D" id="3.40.50.1220">
    <property type="entry name" value="TPP-binding domain"/>
    <property type="match status" value="1"/>
</dbReference>
<evidence type="ECO:0000313" key="7">
    <source>
        <dbReference type="EMBL" id="CAG8972315.1"/>
    </source>
</evidence>
<dbReference type="InterPro" id="IPR026591">
    <property type="entry name" value="Sirtuin_cat_small_dom_sf"/>
</dbReference>
<dbReference type="Proteomes" id="UP000701801">
    <property type="component" value="Unassembled WGS sequence"/>
</dbReference>
<feature type="active site" description="Proton acceptor" evidence="4">
    <location>
        <position position="246"/>
    </location>
</feature>
<dbReference type="OrthoDB" id="2919105at2759"/>
<feature type="compositionally biased region" description="Low complexity" evidence="5">
    <location>
        <begin position="9"/>
        <end position="34"/>
    </location>
</feature>
<keyword evidence="4" id="KW-0479">Metal-binding</keyword>
<keyword evidence="8" id="KW-1185">Reference proteome</keyword>
<feature type="binding site" evidence="4">
    <location>
        <position position="279"/>
    </location>
    <ligand>
        <name>Zn(2+)</name>
        <dbReference type="ChEBI" id="CHEBI:29105"/>
    </ligand>
</feature>
<dbReference type="AlphaFoldDB" id="A0A9N9PY14"/>